<feature type="compositionally biased region" description="Polar residues" evidence="1">
    <location>
        <begin position="495"/>
        <end position="511"/>
    </location>
</feature>
<comment type="caution">
    <text evidence="2">The sequence shown here is derived from an EMBL/GenBank/DDBJ whole genome shotgun (WGS) entry which is preliminary data.</text>
</comment>
<feature type="compositionally biased region" description="Basic and acidic residues" evidence="1">
    <location>
        <begin position="579"/>
        <end position="597"/>
    </location>
</feature>
<reference evidence="2 3" key="1">
    <citation type="journal article" date="2013" name="PLoS Genet.">
        <title>Genomic mechanisms accounting for the adaptation to parasitism in nematode-trapping fungi.</title>
        <authorList>
            <person name="Meerupati T."/>
            <person name="Andersson K.M."/>
            <person name="Friman E."/>
            <person name="Kumar D."/>
            <person name="Tunlid A."/>
            <person name="Ahren D."/>
        </authorList>
    </citation>
    <scope>NUCLEOTIDE SEQUENCE [LARGE SCALE GENOMIC DNA]</scope>
    <source>
        <strain evidence="2 3">CBS 200.50</strain>
    </source>
</reference>
<feature type="compositionally biased region" description="Polar residues" evidence="1">
    <location>
        <begin position="14"/>
        <end position="23"/>
    </location>
</feature>
<feature type="region of interest" description="Disordered" evidence="1">
    <location>
        <begin position="568"/>
        <end position="609"/>
    </location>
</feature>
<feature type="compositionally biased region" description="Low complexity" evidence="1">
    <location>
        <begin position="246"/>
        <end position="258"/>
    </location>
</feature>
<organism evidence="2 3">
    <name type="scientific">Dactylellina haptotyla (strain CBS 200.50)</name>
    <name type="common">Nematode-trapping fungus</name>
    <name type="synonym">Monacrosporium haptotylum</name>
    <dbReference type="NCBI Taxonomy" id="1284197"/>
    <lineage>
        <taxon>Eukaryota</taxon>
        <taxon>Fungi</taxon>
        <taxon>Dikarya</taxon>
        <taxon>Ascomycota</taxon>
        <taxon>Pezizomycotina</taxon>
        <taxon>Orbiliomycetes</taxon>
        <taxon>Orbiliales</taxon>
        <taxon>Orbiliaceae</taxon>
        <taxon>Dactylellina</taxon>
    </lineage>
</organism>
<feature type="compositionally biased region" description="Basic and acidic residues" evidence="1">
    <location>
        <begin position="661"/>
        <end position="681"/>
    </location>
</feature>
<dbReference type="OMA" id="SASKECY"/>
<feature type="region of interest" description="Disordered" evidence="1">
    <location>
        <begin position="460"/>
        <end position="518"/>
    </location>
</feature>
<name>S7ZXE1_DACHA</name>
<feature type="compositionally biased region" description="Basic and acidic residues" evidence="1">
    <location>
        <begin position="47"/>
        <end position="57"/>
    </location>
</feature>
<keyword evidence="3" id="KW-1185">Reference proteome</keyword>
<feature type="region of interest" description="Disordered" evidence="1">
    <location>
        <begin position="391"/>
        <end position="427"/>
    </location>
</feature>
<dbReference type="OrthoDB" id="5372861at2759"/>
<feature type="region of interest" description="Disordered" evidence="1">
    <location>
        <begin position="657"/>
        <end position="722"/>
    </location>
</feature>
<feature type="compositionally biased region" description="Basic and acidic residues" evidence="1">
    <location>
        <begin position="127"/>
        <end position="136"/>
    </location>
</feature>
<protein>
    <submittedName>
        <fullName evidence="2">Uncharacterized protein</fullName>
    </submittedName>
</protein>
<dbReference type="HOGENOM" id="CLU_383095_0_0_1"/>
<proteinExistence type="predicted"/>
<dbReference type="EMBL" id="AQGS01001233">
    <property type="protein sequence ID" value="EPS35124.1"/>
    <property type="molecule type" value="Genomic_DNA"/>
</dbReference>
<feature type="region of interest" description="Disordered" evidence="1">
    <location>
        <begin position="1"/>
        <end position="281"/>
    </location>
</feature>
<evidence type="ECO:0000256" key="1">
    <source>
        <dbReference type="SAM" id="MobiDB-lite"/>
    </source>
</evidence>
<reference evidence="3" key="2">
    <citation type="submission" date="2013-04" db="EMBL/GenBank/DDBJ databases">
        <title>Genomic mechanisms accounting for the adaptation to parasitism in nematode-trapping fungi.</title>
        <authorList>
            <person name="Ahren D.G."/>
        </authorList>
    </citation>
    <scope>NUCLEOTIDE SEQUENCE [LARGE SCALE GENOMIC DNA]</scope>
    <source>
        <strain evidence="3">CBS 200.50</strain>
    </source>
</reference>
<sequence>MPPPKRRHDKDPPSEQSLQTGESSPPPKRQNRSPSASDLLGPASPVSDERRATRESPRLLNRRQGAEHPGESSTLAACVTPETSPEMERQRGQDRASRFHRERSRDRARERDRIPIGRQSRFQTRSIEADRTEIEPHAQGPQYQRPILSPRFEGSAFAYDPRNDSPSARSDVSSTAGASESVGGLSIDDSSTAWGGISEAEMRRQISLLTAMEKRRNQSQSPDSPRTPPIARPTSGPDPIELFGTSPPSSHSQQSSQPFANSPSPTAGRSAPFRSPPVVSHPVVRSPSYLATDAPIINPPQYFRTSAQSRYIPSRSSHPHHFHPALPSPGRVSPPFSGDRHMPSNFVPRNINLDAEIIRMRRMGIVNSQQLDQQVREQRLFLEEQRRYASIRDHADAPRGPRHSSVDLIQSTRPEPGLGNTDLGHPTPPHMPIPYMSDGMQSDIGVPNLESLERLSRNLTPQLGDPFSEERMHSIGKGKKPVRRTSHLAGPVPPTSRTTGRYADNSTSPFSSPRHVSDSTWRISASKECYEANVPIAYWMNNPNTQPVSTTDPFFKAFPSDPNYMPFSRSGRIGPSRPETPEIHLDETSEQEKDYTTKKKKSEKKQDWKQRRTLTLDRNWYTKFGRRSRDLFGDSHHYNFLGEEEDLALIQRSLAIAKRKRDQESRQKTQKEKGRTEEKNDSTSFPNVSDWRVPGPGFWNFDDQDISPDNSIAGPPHSPPEE</sequence>
<gene>
    <name evidence="2" type="ORF">H072_11469</name>
</gene>
<dbReference type="Proteomes" id="UP000015100">
    <property type="component" value="Unassembled WGS sequence"/>
</dbReference>
<evidence type="ECO:0000313" key="3">
    <source>
        <dbReference type="Proteomes" id="UP000015100"/>
    </source>
</evidence>
<feature type="compositionally biased region" description="Polar residues" evidence="1">
    <location>
        <begin position="164"/>
        <end position="178"/>
    </location>
</feature>
<feature type="compositionally biased region" description="Basic and acidic residues" evidence="1">
    <location>
        <begin position="86"/>
        <end position="115"/>
    </location>
</feature>
<feature type="compositionally biased region" description="Basic residues" evidence="1">
    <location>
        <begin position="474"/>
        <end position="486"/>
    </location>
</feature>
<dbReference type="AlphaFoldDB" id="S7ZXE1"/>
<accession>S7ZXE1</accession>
<evidence type="ECO:0000313" key="2">
    <source>
        <dbReference type="EMBL" id="EPS35124.1"/>
    </source>
</evidence>